<gene>
    <name evidence="1" type="ORF">BREU_1795</name>
</gene>
<keyword evidence="2" id="KW-1185">Reference proteome</keyword>
<name>A0A087CTX4_9BIFI</name>
<dbReference type="eggNOG" id="COG3209">
    <property type="taxonomic scope" value="Bacteria"/>
</dbReference>
<evidence type="ECO:0000313" key="2">
    <source>
        <dbReference type="Proteomes" id="UP000028984"/>
    </source>
</evidence>
<protein>
    <submittedName>
        <fullName evidence="1">Hemolysin</fullName>
    </submittedName>
</protein>
<proteinExistence type="predicted"/>
<dbReference type="AlphaFoldDB" id="A0A087CTX4"/>
<evidence type="ECO:0000313" key="1">
    <source>
        <dbReference type="EMBL" id="KFI86724.1"/>
    </source>
</evidence>
<organism evidence="1 2">
    <name type="scientific">Bifidobacterium reuteri DSM 23975</name>
    <dbReference type="NCBI Taxonomy" id="1437610"/>
    <lineage>
        <taxon>Bacteria</taxon>
        <taxon>Bacillati</taxon>
        <taxon>Actinomycetota</taxon>
        <taxon>Actinomycetes</taxon>
        <taxon>Bifidobacteriales</taxon>
        <taxon>Bifidobacteriaceae</taxon>
        <taxon>Bifidobacterium</taxon>
    </lineage>
</organism>
<dbReference type="RefSeq" id="WP_044088939.1">
    <property type="nucleotide sequence ID" value="NZ_JDUW01000004.1"/>
</dbReference>
<accession>A0A087CTX4</accession>
<dbReference type="EMBL" id="JGZK01000004">
    <property type="protein sequence ID" value="KFI86724.1"/>
    <property type="molecule type" value="Genomic_DNA"/>
</dbReference>
<reference evidence="1 2" key="1">
    <citation type="submission" date="2014-03" db="EMBL/GenBank/DDBJ databases">
        <title>Genomics of Bifidobacteria.</title>
        <authorList>
            <person name="Ventura M."/>
            <person name="Milani C."/>
            <person name="Lugli G.A."/>
        </authorList>
    </citation>
    <scope>NUCLEOTIDE SEQUENCE [LARGE SCALE GENOMIC DNA]</scope>
    <source>
        <strain evidence="1 2">DSM 23975</strain>
    </source>
</reference>
<dbReference type="OrthoDB" id="2002806at2"/>
<sequence>MDVKSYYSNAAAEQRAEAAERLLHGDGILAHALARGKERTTLYKQNWQEVDINEVIARFAPGSEPKKSGVKVHFVDPRGQYEILADVAGGYLRIQDIAHFPKKRRVFVDLNGNDVRHLLVNGKLERRDKESVMHLTHFRIKKRPGMKGWM</sequence>
<dbReference type="STRING" id="1437610.BREU_1795"/>
<dbReference type="Proteomes" id="UP000028984">
    <property type="component" value="Unassembled WGS sequence"/>
</dbReference>
<comment type="caution">
    <text evidence="1">The sequence shown here is derived from an EMBL/GenBank/DDBJ whole genome shotgun (WGS) entry which is preliminary data.</text>
</comment>